<feature type="domain" description="Laminin EGF-like" evidence="16">
    <location>
        <begin position="758"/>
        <end position="805"/>
    </location>
</feature>
<feature type="disulfide bond" evidence="12">
    <location>
        <begin position="482"/>
        <end position="496"/>
    </location>
</feature>
<dbReference type="Pfam" id="PF24973">
    <property type="entry name" value="EGF_LMN_ATRN"/>
    <property type="match status" value="2"/>
</dbReference>
<comment type="caution">
    <text evidence="12">Lacks conserved residue(s) required for the propagation of feature annotation.</text>
</comment>
<feature type="domain" description="Laminin EGF-like" evidence="16">
    <location>
        <begin position="256"/>
        <end position="323"/>
    </location>
</feature>
<keyword evidence="6" id="KW-0084">Basement membrane</keyword>
<dbReference type="Pfam" id="PF21199">
    <property type="entry name" value="LAMININ_IV_B"/>
    <property type="match status" value="1"/>
</dbReference>
<dbReference type="Pfam" id="PF00053">
    <property type="entry name" value="EGF_laminin"/>
    <property type="match status" value="11"/>
</dbReference>
<dbReference type="PROSITE" id="PS51116">
    <property type="entry name" value="LAMININ_IVB"/>
    <property type="match status" value="1"/>
</dbReference>
<organism evidence="19 20">
    <name type="scientific">Clavelina lepadiformis</name>
    <name type="common">Light-bulb sea squirt</name>
    <name type="synonym">Ascidia lepadiformis</name>
    <dbReference type="NCBI Taxonomy" id="159417"/>
    <lineage>
        <taxon>Eukaryota</taxon>
        <taxon>Metazoa</taxon>
        <taxon>Chordata</taxon>
        <taxon>Tunicata</taxon>
        <taxon>Ascidiacea</taxon>
        <taxon>Aplousobranchia</taxon>
        <taxon>Clavelinidae</taxon>
        <taxon>Clavelina</taxon>
    </lineage>
</organism>
<dbReference type="SMART" id="SM00180">
    <property type="entry name" value="EGF_Lam"/>
    <property type="match status" value="13"/>
</dbReference>
<sequence>MRLLLGIAVSLLVVELANGQRCEGTSCFPSTGDLLIGRGHMLSATSTCGESGPEPFCIVSHLKDVQKCFTCDAADPARSHEVQNVITTFNDRLETWWQSESGRQLVSIELDLEAEFQFTHLIMTFKTFRPAGMYVERSMDFGKTWQIYRYFAYNCDKSFPDVPEYPPREIDDVVCDSRYSQIEPSNGGEVIFRVLEPSITIDDPYAPRIQNLLKITNLRIVFTELHTLGDDLLDARKDIKNKYYYALYELIVRGNCFCYGHADECTPINADQVNSDNVHNIMVHGRCRCQHNTIGLNCEQCKPFYQDQPWRPAEAGMPHECQPCNCNGHATECHFDPAVFEATGRISGGVCENCQHNTVGRQCELCAPYYYQDPNKDIRDPTVCAPCECEVAGSLDGGICDGQTNADLGMIAGQCRCKRYVEGPRCDQCKAGYYNLDENNPDGCTACDCDSLGTLSGPNTCDSATGQCICKRFTTGRRCDQCVPQTWGMSSISQGCNECDCDIGGAYDNDCDQTTGQCNCRPSIEQRRCDAVVSGNFLPGLDYYVFEAEEAEIDQGAYEDKRPHTPPVTWTGDGYMLVQEEGVIVFIVKDLPASMDYNLILRYQSNMPNAWQYVEITIDRPNQGNIPTGSPCGNTRPEDDSWMTSLPGPPTTHNSLGIICLERDYTYRVIVDLRRYQREQDPNGPTPDILIDSLLVVPVYSSMDMFQGSVAGRRRAQKFEELDCQEDEMFVPDREPHEECAGLLFSMSAILHDGSKPCDCDLQGSESRICDDWGGQCVCKPNVIGRRCDRCAPGTYGFGPSGCRACDCDAQGSRDQFCDAARGQCTCLPGVSGRRCDQCKPGYYLYPECRRCECNGHADTCDQETGSCIDCRDNTMGDHCDICDTGYYGNPALGNSDQCKPCLCPDGPDSGRQFSSGCRYDAVTRQVTCSCLPGYSGPRCDECAPAFWGNPQETNGLCRECECNGNVDTLDPDACDAATGVCTGCLYDTAGPHCERCKDFYYGSAFDKTCRVCACNLLGTDRSTCEDDQCQCNLATGQCDCLPNVAGKNCDQCEPNHWHLASGEGCEACDCNLANSIGPSCNEITGQCQCVEGFGGRTCNDCADGYFGDPYVQCFACDCDSSGSVSSQCNTRTGQCECLDGVGGRRCDRCLRGYTGDVPNCESCGECFTNWDTIITELKDRTNAAIQRAKNMGETGITGAFADQFDEIEKKLESFPPLNDPPPDNTSEVVDMIKQKLAEQEKRLDELEKDMERIRASDDAVNKNMTELDAEADKVMEKLDSLREQKQSISKVSSVAAYKQIEDAAATSAQAEHDAEAATTEPGSLVEQSKQIREEVEGDLADKKAEFDDKMSMLKGDIDARRSDIDELTVSDLNRDVCGKSTEGCDETCGGAGCDTCGGIGCPGAVQYANDAKDRSQKTQETLNRVADEASELKSRVQVAKESAEEAKTKAQVARDRAQEVEGRVREQNSKVKNLIRDIRNFLEEDNADPSSIEEVAEEVLALSLPISRSEIDALATEIADLVGRLPNVDQLLSDTQDDLERANQLLVDANQAKASATAVASEVDEVITALEQAENASSKAETAKNKAAGDIELAEAKINQINAASGRIEDQMTNISNRLNDFTTRVMQLERRLSDNNFNLDNGLNNSKNAQAMAQMAIDNLAGQSDLVDQATNAIYDTKDKTDRLTALRENAESLQRAVQRNVNKLAEINNQFDDYDRQMAEKSDRLAGLLEEVEQLFQSISEAEVFHRRC</sequence>
<dbReference type="Proteomes" id="UP001642483">
    <property type="component" value="Unassembled WGS sequence"/>
</dbReference>
<keyword evidence="8 13" id="KW-0175">Coiled coil</keyword>
<feature type="domain" description="Laminin EGF-like" evidence="16">
    <location>
        <begin position="1069"/>
        <end position="1116"/>
    </location>
</feature>
<keyword evidence="2" id="KW-0964">Secreted</keyword>
<feature type="disulfide bond" evidence="12">
    <location>
        <begin position="1117"/>
        <end position="1129"/>
    </location>
</feature>
<keyword evidence="10" id="KW-0325">Glycoprotein</keyword>
<dbReference type="InterPro" id="IPR050440">
    <property type="entry name" value="Laminin/Netrin_ECM"/>
</dbReference>
<proteinExistence type="predicted"/>
<feature type="domain" description="Laminin IV type B" evidence="17">
    <location>
        <begin position="538"/>
        <end position="752"/>
    </location>
</feature>
<feature type="domain" description="Laminin EGF-like" evidence="16">
    <location>
        <begin position="324"/>
        <end position="386"/>
    </location>
</feature>
<accession>A0ABP0H332</accession>
<dbReference type="InterPro" id="IPR008211">
    <property type="entry name" value="Laminin_N"/>
</dbReference>
<feature type="domain" description="Laminin EGF-like" evidence="16">
    <location>
        <begin position="1013"/>
        <end position="1068"/>
    </location>
</feature>
<dbReference type="SUPFAM" id="SSF58104">
    <property type="entry name" value="Methyl-accepting chemotaxis protein (MCP) signaling domain"/>
    <property type="match status" value="1"/>
</dbReference>
<feature type="domain" description="Laminin N-terminal" evidence="18">
    <location>
        <begin position="23"/>
        <end position="255"/>
    </location>
</feature>
<evidence type="ECO:0000313" key="20">
    <source>
        <dbReference type="Proteomes" id="UP001642483"/>
    </source>
</evidence>
<feature type="disulfide bond" evidence="12">
    <location>
        <begin position="1138"/>
        <end position="1147"/>
    </location>
</feature>
<evidence type="ECO:0000256" key="12">
    <source>
        <dbReference type="PROSITE-ProRule" id="PRU00460"/>
    </source>
</evidence>
<dbReference type="InterPro" id="IPR013015">
    <property type="entry name" value="Laminin_IV_B"/>
</dbReference>
<feature type="domain" description="Laminin EGF-like" evidence="16">
    <location>
        <begin position="852"/>
        <end position="901"/>
    </location>
</feature>
<dbReference type="PRINTS" id="PR00011">
    <property type="entry name" value="EGFLAMININ"/>
</dbReference>
<feature type="disulfide bond" evidence="12">
    <location>
        <begin position="806"/>
        <end position="818"/>
    </location>
</feature>
<evidence type="ECO:0000256" key="14">
    <source>
        <dbReference type="SAM" id="MobiDB-lite"/>
    </source>
</evidence>
<keyword evidence="4 15" id="KW-0732">Signal</keyword>
<evidence type="ECO:0000313" key="19">
    <source>
        <dbReference type="EMBL" id="CAK8698215.1"/>
    </source>
</evidence>
<dbReference type="SMART" id="SM00181">
    <property type="entry name" value="EGF"/>
    <property type="match status" value="9"/>
</dbReference>
<evidence type="ECO:0000256" key="5">
    <source>
        <dbReference type="ARBA" id="ARBA00022737"/>
    </source>
</evidence>
<evidence type="ECO:0000256" key="4">
    <source>
        <dbReference type="ARBA" id="ARBA00022729"/>
    </source>
</evidence>
<evidence type="ECO:0000259" key="18">
    <source>
        <dbReference type="PROSITE" id="PS51117"/>
    </source>
</evidence>
<evidence type="ECO:0000256" key="3">
    <source>
        <dbReference type="ARBA" id="ARBA00022530"/>
    </source>
</evidence>
<dbReference type="PANTHER" id="PTHR10574">
    <property type="entry name" value="NETRIN/LAMININ-RELATED"/>
    <property type="match status" value="1"/>
</dbReference>
<feature type="domain" description="Laminin EGF-like" evidence="16">
    <location>
        <begin position="1117"/>
        <end position="1163"/>
    </location>
</feature>
<evidence type="ECO:0000256" key="9">
    <source>
        <dbReference type="ARBA" id="ARBA00023157"/>
    </source>
</evidence>
<dbReference type="Gene3D" id="2.10.25.10">
    <property type="entry name" value="Laminin"/>
    <property type="match status" value="9"/>
</dbReference>
<dbReference type="InterPro" id="IPR056863">
    <property type="entry name" value="LMN_ATRN_NET-like_EGF"/>
</dbReference>
<dbReference type="Gene3D" id="2.60.120.260">
    <property type="entry name" value="Galactose-binding domain-like"/>
    <property type="match status" value="1"/>
</dbReference>
<dbReference type="PROSITE" id="PS50027">
    <property type="entry name" value="EGF_LAM_2"/>
    <property type="match status" value="11"/>
</dbReference>
<dbReference type="InterPro" id="IPR002049">
    <property type="entry name" value="LE_dom"/>
</dbReference>
<feature type="disulfide bond" evidence="12">
    <location>
        <begin position="779"/>
        <end position="788"/>
    </location>
</feature>
<feature type="disulfide bond" evidence="12">
    <location>
        <begin position="1119"/>
        <end position="1136"/>
    </location>
</feature>
<name>A0ABP0H332_CLALP</name>
<evidence type="ECO:0008006" key="21">
    <source>
        <dbReference type="Google" id="ProtNLM"/>
    </source>
</evidence>
<feature type="disulfide bond" evidence="12">
    <location>
        <begin position="289"/>
        <end position="298"/>
    </location>
</feature>
<keyword evidence="20" id="KW-1185">Reference proteome</keyword>
<feature type="disulfide bond" evidence="12">
    <location>
        <begin position="808"/>
        <end position="825"/>
    </location>
</feature>
<feature type="disulfide bond" evidence="12">
    <location>
        <begin position="1090"/>
        <end position="1099"/>
    </location>
</feature>
<evidence type="ECO:0000256" key="10">
    <source>
        <dbReference type="ARBA" id="ARBA00023180"/>
    </source>
</evidence>
<evidence type="ECO:0000256" key="15">
    <source>
        <dbReference type="SAM" id="SignalP"/>
    </source>
</evidence>
<dbReference type="EMBL" id="CAWYQH010000174">
    <property type="protein sequence ID" value="CAK8698215.1"/>
    <property type="molecule type" value="Genomic_DNA"/>
</dbReference>
<feature type="disulfide bond" evidence="12">
    <location>
        <begin position="760"/>
        <end position="777"/>
    </location>
</feature>
<dbReference type="PROSITE" id="PS01248">
    <property type="entry name" value="EGF_LAM_1"/>
    <property type="match status" value="4"/>
</dbReference>
<keyword evidence="5" id="KW-0677">Repeat</keyword>
<evidence type="ECO:0000256" key="1">
    <source>
        <dbReference type="ARBA" id="ARBA00004302"/>
    </source>
</evidence>
<protein>
    <recommendedName>
        <fullName evidence="21">Laminin subunit beta-1</fullName>
    </recommendedName>
</protein>
<comment type="caution">
    <text evidence="19">The sequence shown here is derived from an EMBL/GenBank/DDBJ whole genome shotgun (WGS) entry which is preliminary data.</text>
</comment>
<dbReference type="PROSITE" id="PS51117">
    <property type="entry name" value="LAMININ_NTER"/>
    <property type="match status" value="1"/>
</dbReference>
<feature type="domain" description="Laminin EGF-like" evidence="16">
    <location>
        <begin position="447"/>
        <end position="498"/>
    </location>
</feature>
<evidence type="ECO:0000259" key="17">
    <source>
        <dbReference type="PROSITE" id="PS51116"/>
    </source>
</evidence>
<evidence type="ECO:0000259" key="16">
    <source>
        <dbReference type="PROSITE" id="PS50027"/>
    </source>
</evidence>
<feature type="disulfide bond" evidence="12">
    <location>
        <begin position="470"/>
        <end position="479"/>
    </location>
</feature>
<dbReference type="Pfam" id="PF00055">
    <property type="entry name" value="Laminin_N"/>
    <property type="match status" value="1"/>
</dbReference>
<evidence type="ECO:0000256" key="13">
    <source>
        <dbReference type="SAM" id="Coils"/>
    </source>
</evidence>
<feature type="disulfide bond" evidence="12">
    <location>
        <begin position="1041"/>
        <end position="1050"/>
    </location>
</feature>
<feature type="signal peptide" evidence="15">
    <location>
        <begin position="1"/>
        <end position="19"/>
    </location>
</feature>
<dbReference type="SMART" id="SM00136">
    <property type="entry name" value="LamNT"/>
    <property type="match status" value="1"/>
</dbReference>
<feature type="region of interest" description="Disordered" evidence="14">
    <location>
        <begin position="1307"/>
        <end position="1329"/>
    </location>
</feature>
<feature type="disulfide bond" evidence="12">
    <location>
        <begin position="354"/>
        <end position="363"/>
    </location>
</feature>
<feature type="disulfide bond" evidence="12">
    <location>
        <begin position="871"/>
        <end position="880"/>
    </location>
</feature>
<dbReference type="SUPFAM" id="SSF57196">
    <property type="entry name" value="EGF/Laminin"/>
    <property type="match status" value="13"/>
</dbReference>
<evidence type="ECO:0000256" key="7">
    <source>
        <dbReference type="ARBA" id="ARBA00022889"/>
    </source>
</evidence>
<feature type="disulfide bond" evidence="12">
    <location>
        <begin position="1069"/>
        <end position="1081"/>
    </location>
</feature>
<gene>
    <name evidence="19" type="ORF">CVLEPA_LOCUS31682</name>
</gene>
<feature type="domain" description="Laminin EGF-like" evidence="16">
    <location>
        <begin position="806"/>
        <end position="851"/>
    </location>
</feature>
<feature type="disulfide bond" evidence="12">
    <location>
        <begin position="985"/>
        <end position="994"/>
    </location>
</feature>
<keyword evidence="3" id="KW-0272">Extracellular matrix</keyword>
<feature type="coiled-coil region" evidence="13">
    <location>
        <begin position="1679"/>
        <end position="1734"/>
    </location>
</feature>
<feature type="disulfide bond" evidence="12">
    <location>
        <begin position="758"/>
        <end position="770"/>
    </location>
</feature>
<reference evidence="19 20" key="1">
    <citation type="submission" date="2024-02" db="EMBL/GenBank/DDBJ databases">
        <authorList>
            <person name="Daric V."/>
            <person name="Darras S."/>
        </authorList>
    </citation>
    <scope>NUCLEOTIDE SEQUENCE [LARGE SCALE GENOMIC DNA]</scope>
</reference>
<feature type="domain" description="Laminin EGF-like" evidence="16">
    <location>
        <begin position="961"/>
        <end position="1012"/>
    </location>
</feature>
<feature type="disulfide bond" evidence="12">
    <location>
        <begin position="1071"/>
        <end position="1088"/>
    </location>
</feature>
<feature type="chain" id="PRO_5046768245" description="Laminin subunit beta-1" evidence="15">
    <location>
        <begin position="20"/>
        <end position="1752"/>
    </location>
</feature>
<evidence type="ECO:0000256" key="11">
    <source>
        <dbReference type="ARBA" id="ARBA00023292"/>
    </source>
</evidence>
<keyword evidence="11 12" id="KW-0424">Laminin EGF-like domain</keyword>
<keyword evidence="7" id="KW-0130">Cell adhesion</keyword>
<dbReference type="PANTHER" id="PTHR10574:SF375">
    <property type="entry name" value="LAMININ SUBUNIT BETA-1"/>
    <property type="match status" value="1"/>
</dbReference>
<keyword evidence="9 12" id="KW-1015">Disulfide bond</keyword>
<dbReference type="CDD" id="cd00055">
    <property type="entry name" value="EGF_Lam"/>
    <property type="match status" value="13"/>
</dbReference>
<evidence type="ECO:0000256" key="8">
    <source>
        <dbReference type="ARBA" id="ARBA00023054"/>
    </source>
</evidence>
<feature type="disulfide bond" evidence="12">
    <location>
        <begin position="827"/>
        <end position="836"/>
    </location>
</feature>
<evidence type="ECO:0000256" key="2">
    <source>
        <dbReference type="ARBA" id="ARBA00022525"/>
    </source>
</evidence>
<comment type="subcellular location">
    <subcellularLocation>
        <location evidence="1">Secreted</location>
        <location evidence="1">Extracellular space</location>
        <location evidence="1">Extracellular matrix</location>
        <location evidence="1">Basement membrane</location>
    </subcellularLocation>
</comment>
<dbReference type="Gene3D" id="2.170.300.10">
    <property type="entry name" value="Tie2 ligand-binding domain superfamily"/>
    <property type="match status" value="2"/>
</dbReference>
<feature type="disulfide bond" evidence="12">
    <location>
        <begin position="417"/>
        <end position="426"/>
    </location>
</feature>
<feature type="coiled-coil region" evidence="13">
    <location>
        <begin position="1409"/>
        <end position="1485"/>
    </location>
</feature>
<dbReference type="InterPro" id="IPR000742">
    <property type="entry name" value="EGF"/>
</dbReference>
<feature type="domain" description="Laminin EGF-like" evidence="16">
    <location>
        <begin position="387"/>
        <end position="446"/>
    </location>
</feature>
<evidence type="ECO:0000256" key="6">
    <source>
        <dbReference type="ARBA" id="ARBA00022869"/>
    </source>
</evidence>
<feature type="coiled-coil region" evidence="13">
    <location>
        <begin position="1533"/>
        <end position="1633"/>
    </location>
</feature>